<proteinExistence type="predicted"/>
<protein>
    <submittedName>
        <fullName evidence="1">Uncharacterized protein</fullName>
    </submittedName>
</protein>
<evidence type="ECO:0000313" key="1">
    <source>
        <dbReference type="EMBL" id="CBI10966.1"/>
    </source>
</evidence>
<accession>E6QUP3</accession>
<comment type="caution">
    <text evidence="1">The sequence shown here is derived from an EMBL/GenBank/DDBJ whole genome shotgun (WGS) entry which is preliminary data.</text>
</comment>
<gene>
    <name evidence="1" type="ORF">CARN7_1769</name>
</gene>
<name>E6QUP3_9ZZZZ</name>
<reference evidence="1" key="1">
    <citation type="submission" date="2009-10" db="EMBL/GenBank/DDBJ databases">
        <title>Diversity of trophic interactions inside an arsenic-rich microbial ecosystem.</title>
        <authorList>
            <person name="Bertin P.N."/>
            <person name="Heinrich-Salmeron A."/>
            <person name="Pelletier E."/>
            <person name="Goulhen-Chollet F."/>
            <person name="Arsene-Ploetze F."/>
            <person name="Gallien S."/>
            <person name="Calteau A."/>
            <person name="Vallenet D."/>
            <person name="Casiot C."/>
            <person name="Chane-Woon-Ming B."/>
            <person name="Giloteaux L."/>
            <person name="Barakat M."/>
            <person name="Bonnefoy V."/>
            <person name="Bruneel O."/>
            <person name="Chandler M."/>
            <person name="Cleiss J."/>
            <person name="Duran R."/>
            <person name="Elbaz-Poulichet F."/>
            <person name="Fonknechten N."/>
            <person name="Lauga B."/>
            <person name="Mornico D."/>
            <person name="Ortet P."/>
            <person name="Schaeffer C."/>
            <person name="Siguier P."/>
            <person name="Alexander Thil Smith A."/>
            <person name="Van Dorsselaer A."/>
            <person name="Weissenbach J."/>
            <person name="Medigue C."/>
            <person name="Le Paslier D."/>
        </authorList>
    </citation>
    <scope>NUCLEOTIDE SEQUENCE</scope>
</reference>
<dbReference type="AlphaFoldDB" id="E6QUP3"/>
<organism evidence="1">
    <name type="scientific">mine drainage metagenome</name>
    <dbReference type="NCBI Taxonomy" id="410659"/>
    <lineage>
        <taxon>unclassified sequences</taxon>
        <taxon>metagenomes</taxon>
        <taxon>ecological metagenomes</taxon>
    </lineage>
</organism>
<dbReference type="EMBL" id="CABR01000114">
    <property type="protein sequence ID" value="CBI10966.1"/>
    <property type="molecule type" value="Genomic_DNA"/>
</dbReference>
<sequence length="43" mass="4860">MVNQNDLIGIEQMMRDDQTADRIVVNHPPGVADNVRLSRLQAK</sequence>